<name>A0A3N6P529_9CYAN</name>
<dbReference type="EMBL" id="RCBY01000197">
    <property type="protein sequence ID" value="RQH29186.1"/>
    <property type="molecule type" value="Genomic_DNA"/>
</dbReference>
<comment type="caution">
    <text evidence="1">The sequence shown here is derived from an EMBL/GenBank/DDBJ whole genome shotgun (WGS) entry which is preliminary data.</text>
</comment>
<evidence type="ECO:0000313" key="1">
    <source>
        <dbReference type="EMBL" id="RQH29186.1"/>
    </source>
</evidence>
<organism evidence="1 2">
    <name type="scientific">Okeania hirsuta</name>
    <dbReference type="NCBI Taxonomy" id="1458930"/>
    <lineage>
        <taxon>Bacteria</taxon>
        <taxon>Bacillati</taxon>
        <taxon>Cyanobacteriota</taxon>
        <taxon>Cyanophyceae</taxon>
        <taxon>Oscillatoriophycideae</taxon>
        <taxon>Oscillatoriales</taxon>
        <taxon>Microcoleaceae</taxon>
        <taxon>Okeania</taxon>
    </lineage>
</organism>
<dbReference type="Proteomes" id="UP000269154">
    <property type="component" value="Unassembled WGS sequence"/>
</dbReference>
<sequence length="17" mass="2135">MRVVWNYDLACCQNKYK</sequence>
<reference evidence="1 2" key="1">
    <citation type="journal article" date="2018" name="ACS Chem. Biol.">
        <title>Ketoreductase domain dysfunction expands chemodiversity: malyngamide biosynthesis in the cyanobacterium Okeania hirsuta.</title>
        <authorList>
            <person name="Moss N.A."/>
            <person name="Leao T."/>
            <person name="Rankin M."/>
            <person name="McCullough T.M."/>
            <person name="Qu P."/>
            <person name="Korobeynikov A."/>
            <person name="Smith J.L."/>
            <person name="Gerwick L."/>
            <person name="Gerwick W.H."/>
        </authorList>
    </citation>
    <scope>NUCLEOTIDE SEQUENCE [LARGE SCALE GENOMIC DNA]</scope>
    <source>
        <strain evidence="1 2">PAB10Feb10-1</strain>
    </source>
</reference>
<dbReference type="AlphaFoldDB" id="A0A3N6P529"/>
<accession>A0A3N6P529</accession>
<evidence type="ECO:0000313" key="2">
    <source>
        <dbReference type="Proteomes" id="UP000269154"/>
    </source>
</evidence>
<protein>
    <submittedName>
        <fullName evidence="1">Uncharacterized protein</fullName>
    </submittedName>
</protein>
<keyword evidence="2" id="KW-1185">Reference proteome</keyword>
<gene>
    <name evidence="1" type="ORF">D5R40_24970</name>
</gene>
<proteinExistence type="predicted"/>